<sequence length="248" mass="25654">MPVASAGGRWTRGIRIIAVGLRAGVVFQGETGFGLGECGGVLVGGGVLPRGFEVPVERGHVDLLVGQGEAVAGGRAGDHVGTEQGARPGHENLQRLGGVLGLVVGPQPFNEACRPAPASQVGGQQGEQIAQAGPGDLLARGRPPATAESTRCSLGQVNALATSRCPSEAADASMGRGSSSGNALPEQRLDRVRSARAAGHRSRPEQLARDDPGQCTWSSRPPPAAQPRSRWEHLTTERARRPVPPHPK</sequence>
<feature type="region of interest" description="Disordered" evidence="1">
    <location>
        <begin position="168"/>
        <end position="248"/>
    </location>
</feature>
<evidence type="ECO:0000313" key="3">
    <source>
        <dbReference type="Proteomes" id="UP000199025"/>
    </source>
</evidence>
<feature type="region of interest" description="Disordered" evidence="1">
    <location>
        <begin position="134"/>
        <end position="153"/>
    </location>
</feature>
<dbReference type="Proteomes" id="UP000199025">
    <property type="component" value="Unassembled WGS sequence"/>
</dbReference>
<dbReference type="AlphaFoldDB" id="A0A1I3WWT1"/>
<accession>A0A1I3WWT1</accession>
<protein>
    <submittedName>
        <fullName evidence="2">Uncharacterized protein</fullName>
    </submittedName>
</protein>
<dbReference type="RefSeq" id="WP_218153531.1">
    <property type="nucleotide sequence ID" value="NZ_FORP01000014.1"/>
</dbReference>
<feature type="compositionally biased region" description="Basic and acidic residues" evidence="1">
    <location>
        <begin position="202"/>
        <end position="212"/>
    </location>
</feature>
<organism evidence="2 3">
    <name type="scientific">Amycolatopsis sacchari</name>
    <dbReference type="NCBI Taxonomy" id="115433"/>
    <lineage>
        <taxon>Bacteria</taxon>
        <taxon>Bacillati</taxon>
        <taxon>Actinomycetota</taxon>
        <taxon>Actinomycetes</taxon>
        <taxon>Pseudonocardiales</taxon>
        <taxon>Pseudonocardiaceae</taxon>
        <taxon>Amycolatopsis</taxon>
    </lineage>
</organism>
<evidence type="ECO:0000256" key="1">
    <source>
        <dbReference type="SAM" id="MobiDB-lite"/>
    </source>
</evidence>
<reference evidence="2 3" key="1">
    <citation type="submission" date="2016-10" db="EMBL/GenBank/DDBJ databases">
        <authorList>
            <person name="de Groot N.N."/>
        </authorList>
    </citation>
    <scope>NUCLEOTIDE SEQUENCE [LARGE SCALE GENOMIC DNA]</scope>
    <source>
        <strain evidence="2 3">DSM 44468</strain>
    </source>
</reference>
<evidence type="ECO:0000313" key="2">
    <source>
        <dbReference type="EMBL" id="SFK11810.1"/>
    </source>
</evidence>
<proteinExistence type="predicted"/>
<gene>
    <name evidence="2" type="ORF">SAMN05421835_11418</name>
</gene>
<name>A0A1I3WWT1_9PSEU</name>
<keyword evidence="3" id="KW-1185">Reference proteome</keyword>
<feature type="compositionally biased region" description="Basic and acidic residues" evidence="1">
    <location>
        <begin position="229"/>
        <end position="240"/>
    </location>
</feature>
<dbReference type="EMBL" id="FORP01000014">
    <property type="protein sequence ID" value="SFK11810.1"/>
    <property type="molecule type" value="Genomic_DNA"/>
</dbReference>